<evidence type="ECO:0000256" key="4">
    <source>
        <dbReference type="ARBA" id="ARBA00022475"/>
    </source>
</evidence>
<feature type="domain" description="Cytochrome oxidase subunit II copper A binding" evidence="12">
    <location>
        <begin position="114"/>
        <end position="226"/>
    </location>
</feature>
<evidence type="ECO:0000256" key="11">
    <source>
        <dbReference type="SAM" id="SignalP"/>
    </source>
</evidence>
<accession>A0ABT2KFT6</accession>
<dbReference type="Proteomes" id="UP001320702">
    <property type="component" value="Unassembled WGS sequence"/>
</dbReference>
<feature type="transmembrane region" description="Helical" evidence="10">
    <location>
        <begin position="35"/>
        <end position="59"/>
    </location>
</feature>
<comment type="similarity">
    <text evidence="2">Belongs to the cytochrome c oxidase subunit 2 family.</text>
</comment>
<dbReference type="Pfam" id="PF00116">
    <property type="entry name" value="COX2"/>
    <property type="match status" value="1"/>
</dbReference>
<dbReference type="EMBL" id="JANAVZ010000018">
    <property type="protein sequence ID" value="MCT4334745.1"/>
    <property type="molecule type" value="Genomic_DNA"/>
</dbReference>
<dbReference type="Gene3D" id="1.10.287.90">
    <property type="match status" value="1"/>
</dbReference>
<dbReference type="SUPFAM" id="SSF81464">
    <property type="entry name" value="Cytochrome c oxidase subunit II-like, transmembrane region"/>
    <property type="match status" value="1"/>
</dbReference>
<dbReference type="InterPro" id="IPR036257">
    <property type="entry name" value="Cyt_c_oxidase_su2_TM_sf"/>
</dbReference>
<evidence type="ECO:0000256" key="10">
    <source>
        <dbReference type="SAM" id="Phobius"/>
    </source>
</evidence>
<feature type="signal peptide" evidence="11">
    <location>
        <begin position="1"/>
        <end position="19"/>
    </location>
</feature>
<keyword evidence="3" id="KW-0813">Transport</keyword>
<keyword evidence="14" id="KW-1185">Reference proteome</keyword>
<sequence>MRRLSVLTILLIAASPAFSQGFLTPLGPVAEDQRAHLIRVTAVTMIAIVPVLIGVPLILWRYRRGRGAAYRPGFEFSLPLEITMWGVPTAIIIVLGGWLWQSTHKLDPYRPLGPDPLQVQVIGLNWKWLFLYPDQNVASIGTLVIPEGQPVQLKLTTDTVMQSFMVPALAGQIYAMPGMVTDLNLMANAEGEATGRNTQFNGVGFADQSIAVRAVDDAGWQAWVEGAGNAPALDSASYAQLGRRGSASDAASALDLPDSRMRLSEPDLFHQVVSSYHDGQPIAPDQQPGAPGYQPEAMK</sequence>
<organism evidence="13 14">
    <name type="scientific">Paracoccus maritimus</name>
    <dbReference type="NCBI Taxonomy" id="2933292"/>
    <lineage>
        <taxon>Bacteria</taxon>
        <taxon>Pseudomonadati</taxon>
        <taxon>Pseudomonadota</taxon>
        <taxon>Alphaproteobacteria</taxon>
        <taxon>Rhodobacterales</taxon>
        <taxon>Paracoccaceae</taxon>
        <taxon>Paracoccus</taxon>
    </lineage>
</organism>
<keyword evidence="5 10" id="KW-0812">Transmembrane</keyword>
<comment type="caution">
    <text evidence="13">The sequence shown here is derived from an EMBL/GenBank/DDBJ whole genome shotgun (WGS) entry which is preliminary data.</text>
</comment>
<dbReference type="PANTHER" id="PTHR22888">
    <property type="entry name" value="CYTOCHROME C OXIDASE, SUBUNIT II"/>
    <property type="match status" value="1"/>
</dbReference>
<dbReference type="Gene3D" id="2.60.40.420">
    <property type="entry name" value="Cupredoxins - blue copper proteins"/>
    <property type="match status" value="1"/>
</dbReference>
<reference evidence="13 14" key="1">
    <citation type="submission" date="2022-04" db="EMBL/GenBank/DDBJ databases">
        <title>Paracoccus sp. YLB-12 draft genome sequence.</title>
        <authorList>
            <person name="Yu L."/>
        </authorList>
    </citation>
    <scope>NUCLEOTIDE SEQUENCE [LARGE SCALE GENOMIC DNA]</scope>
    <source>
        <strain evidence="13 14">YLB-12</strain>
    </source>
</reference>
<proteinExistence type="inferred from homology"/>
<dbReference type="InterPro" id="IPR034227">
    <property type="entry name" value="CuRO_UO_II"/>
</dbReference>
<dbReference type="CDD" id="cd04212">
    <property type="entry name" value="CuRO_UO_II"/>
    <property type="match status" value="1"/>
</dbReference>
<evidence type="ECO:0000256" key="6">
    <source>
        <dbReference type="ARBA" id="ARBA00022982"/>
    </source>
</evidence>
<keyword evidence="11" id="KW-0732">Signal</keyword>
<keyword evidence="8 10" id="KW-0472">Membrane</keyword>
<dbReference type="SUPFAM" id="SSF49503">
    <property type="entry name" value="Cupredoxins"/>
    <property type="match status" value="1"/>
</dbReference>
<name>A0ABT2KFT6_9RHOB</name>
<dbReference type="PANTHER" id="PTHR22888:SF18">
    <property type="entry name" value="CYTOCHROME BO(3) UBIQUINOL OXIDASE SUBUNIT 2"/>
    <property type="match status" value="1"/>
</dbReference>
<dbReference type="InterPro" id="IPR045187">
    <property type="entry name" value="CcO_II"/>
</dbReference>
<evidence type="ECO:0000256" key="9">
    <source>
        <dbReference type="SAM" id="MobiDB-lite"/>
    </source>
</evidence>
<feature type="transmembrane region" description="Helical" evidence="10">
    <location>
        <begin position="80"/>
        <end position="100"/>
    </location>
</feature>
<evidence type="ECO:0000259" key="12">
    <source>
        <dbReference type="PROSITE" id="PS50857"/>
    </source>
</evidence>
<dbReference type="PROSITE" id="PS50857">
    <property type="entry name" value="COX2_CUA"/>
    <property type="match status" value="1"/>
</dbReference>
<evidence type="ECO:0000256" key="7">
    <source>
        <dbReference type="ARBA" id="ARBA00022989"/>
    </source>
</evidence>
<evidence type="ECO:0000256" key="5">
    <source>
        <dbReference type="ARBA" id="ARBA00022692"/>
    </source>
</evidence>
<keyword evidence="4" id="KW-1003">Cell membrane</keyword>
<protein>
    <submittedName>
        <fullName evidence="13">Cytochrome c oxidase subunit II</fullName>
    </submittedName>
</protein>
<dbReference type="InterPro" id="IPR008972">
    <property type="entry name" value="Cupredoxin"/>
</dbReference>
<evidence type="ECO:0000256" key="1">
    <source>
        <dbReference type="ARBA" id="ARBA00004651"/>
    </source>
</evidence>
<keyword evidence="7 10" id="KW-1133">Transmembrane helix</keyword>
<evidence type="ECO:0000256" key="3">
    <source>
        <dbReference type="ARBA" id="ARBA00022448"/>
    </source>
</evidence>
<gene>
    <name evidence="13" type="ORF">MU516_18005</name>
</gene>
<keyword evidence="6" id="KW-0249">Electron transport</keyword>
<evidence type="ECO:0000313" key="13">
    <source>
        <dbReference type="EMBL" id="MCT4334745.1"/>
    </source>
</evidence>
<evidence type="ECO:0000313" key="14">
    <source>
        <dbReference type="Proteomes" id="UP001320702"/>
    </source>
</evidence>
<feature type="region of interest" description="Disordered" evidence="9">
    <location>
        <begin position="278"/>
        <end position="299"/>
    </location>
</feature>
<comment type="subcellular location">
    <subcellularLocation>
        <location evidence="1">Cell membrane</location>
        <topology evidence="1">Multi-pass membrane protein</topology>
    </subcellularLocation>
</comment>
<evidence type="ECO:0000256" key="2">
    <source>
        <dbReference type="ARBA" id="ARBA00007866"/>
    </source>
</evidence>
<dbReference type="InterPro" id="IPR002429">
    <property type="entry name" value="CcO_II-like_C"/>
</dbReference>
<feature type="chain" id="PRO_5045484845" evidence="11">
    <location>
        <begin position="20"/>
        <end position="299"/>
    </location>
</feature>
<evidence type="ECO:0000256" key="8">
    <source>
        <dbReference type="ARBA" id="ARBA00023136"/>
    </source>
</evidence>
<dbReference type="RefSeq" id="WP_260278624.1">
    <property type="nucleotide sequence ID" value="NZ_JANAVZ010000018.1"/>
</dbReference>